<organism evidence="6 7">
    <name type="scientific">candidate division WWE3 bacterium RIFOXYA2_FULL_46_9</name>
    <dbReference type="NCBI Taxonomy" id="1802636"/>
    <lineage>
        <taxon>Bacteria</taxon>
        <taxon>Katanobacteria</taxon>
    </lineage>
</organism>
<dbReference type="PANTHER" id="PTHR30627">
    <property type="entry name" value="PEPTIDOGLYCAN D,D-TRANSPEPTIDASE"/>
    <property type="match status" value="1"/>
</dbReference>
<proteinExistence type="predicted"/>
<evidence type="ECO:0000259" key="5">
    <source>
        <dbReference type="Pfam" id="PF03717"/>
    </source>
</evidence>
<evidence type="ECO:0000313" key="7">
    <source>
        <dbReference type="Proteomes" id="UP000176614"/>
    </source>
</evidence>
<evidence type="ECO:0008006" key="8">
    <source>
        <dbReference type="Google" id="ProtNLM"/>
    </source>
</evidence>
<dbReference type="PANTHER" id="PTHR30627:SF1">
    <property type="entry name" value="PEPTIDOGLYCAN D,D-TRANSPEPTIDASE FTSI"/>
    <property type="match status" value="1"/>
</dbReference>
<evidence type="ECO:0000256" key="1">
    <source>
        <dbReference type="ARBA" id="ARBA00004370"/>
    </source>
</evidence>
<feature type="domain" description="Penicillin-binding protein transpeptidase" evidence="4">
    <location>
        <begin position="271"/>
        <end position="572"/>
    </location>
</feature>
<evidence type="ECO:0000313" key="6">
    <source>
        <dbReference type="EMBL" id="OGC62808.1"/>
    </source>
</evidence>
<evidence type="ECO:0000256" key="2">
    <source>
        <dbReference type="ARBA" id="ARBA00023136"/>
    </source>
</evidence>
<dbReference type="Gene3D" id="3.40.710.10">
    <property type="entry name" value="DD-peptidase/beta-lactamase superfamily"/>
    <property type="match status" value="1"/>
</dbReference>
<dbReference type="GO" id="GO:0071555">
    <property type="term" value="P:cell wall organization"/>
    <property type="evidence" value="ECO:0007669"/>
    <property type="project" value="TreeGrafter"/>
</dbReference>
<comment type="subcellular location">
    <subcellularLocation>
        <location evidence="1">Membrane</location>
    </subcellularLocation>
</comment>
<dbReference type="Pfam" id="PF03717">
    <property type="entry name" value="PBP_dimer"/>
    <property type="match status" value="1"/>
</dbReference>
<dbReference type="EMBL" id="MEVT01000012">
    <property type="protein sequence ID" value="OGC62808.1"/>
    <property type="molecule type" value="Genomic_DNA"/>
</dbReference>
<dbReference type="GO" id="GO:0008658">
    <property type="term" value="F:penicillin binding"/>
    <property type="evidence" value="ECO:0007669"/>
    <property type="project" value="InterPro"/>
</dbReference>
<gene>
    <name evidence="6" type="ORF">A2264_04035</name>
</gene>
<dbReference type="AlphaFoldDB" id="A0A1F4W0K6"/>
<comment type="caution">
    <text evidence="6">The sequence shown here is derived from an EMBL/GenBank/DDBJ whole genome shotgun (WGS) entry which is preliminary data.</text>
</comment>
<dbReference type="Proteomes" id="UP000176614">
    <property type="component" value="Unassembled WGS sequence"/>
</dbReference>
<keyword evidence="3" id="KW-1133">Transmembrane helix</keyword>
<dbReference type="SUPFAM" id="SSF56519">
    <property type="entry name" value="Penicillin binding protein dimerisation domain"/>
    <property type="match status" value="1"/>
</dbReference>
<sequence length="603" mass="67077">MKRNQKTGTNMRIVSLMGVFLVLYLLIITKLVIIQLIYHSKYSSMAHEQYWSTQEIPARRGTIYSTDGRVMAGTVINYLMYGEPKKIASPSNIAKDLATILSELKFETQQSSHSDPDYKNSDEFYKLLWPEYQTSLEEDLYWVPLEHAVKLSYKEKIEELGIDGIGFEEESARYYPEDSLMAHVLGFVAGDENTTRGYFGIEGSLDEELKGKPGKIIEERDAKGHPILIGGYKKIEPVPGRDIYLTLNSSVQYLVEKSLMEGVEKYNAKSGTVIVMDPFTGEIVALANYPSYSPAEFYLAEQEFPEELHRVPYDRRNNALGVYEPGSVIKPLTIATAVDKKLVTPQTTFEDNGPVQYSDYVINNWDGAHYGTQTIIQLLQKSNNIGAAWVGHRVGSKTLSQYFSDFGLGSKTGISLEGEDTGVIRDQNTWTDIDLATIAFGQGVSASPLQVVNAFNVLANGGFLLKPKIIDKINEGGRIIQIPTKSIRQVISRETSDTLINLLESAVSGGEAKYFVIKDYKIAGKTGTAQIPENGRYSPDRTNATFVGFLSGDRKISMIVKLEEPKASIYAAETAVPLWMEIVTQLVKFYGIAPDRVGSSETL</sequence>
<feature type="transmembrane region" description="Helical" evidence="3">
    <location>
        <begin position="12"/>
        <end position="38"/>
    </location>
</feature>
<dbReference type="InterPro" id="IPR012338">
    <property type="entry name" value="Beta-lactam/transpept-like"/>
</dbReference>
<reference evidence="6 7" key="1">
    <citation type="journal article" date="2016" name="Nat. Commun.">
        <title>Thousands of microbial genomes shed light on interconnected biogeochemical processes in an aquifer system.</title>
        <authorList>
            <person name="Anantharaman K."/>
            <person name="Brown C.T."/>
            <person name="Hug L.A."/>
            <person name="Sharon I."/>
            <person name="Castelle C.J."/>
            <person name="Probst A.J."/>
            <person name="Thomas B.C."/>
            <person name="Singh A."/>
            <person name="Wilkins M.J."/>
            <person name="Karaoz U."/>
            <person name="Brodie E.L."/>
            <person name="Williams K.H."/>
            <person name="Hubbard S.S."/>
            <person name="Banfield J.F."/>
        </authorList>
    </citation>
    <scope>NUCLEOTIDE SEQUENCE [LARGE SCALE GENOMIC DNA]</scope>
</reference>
<dbReference type="Gene3D" id="3.90.1310.10">
    <property type="entry name" value="Penicillin-binding protein 2a (Domain 2)"/>
    <property type="match status" value="1"/>
</dbReference>
<dbReference type="Pfam" id="PF00905">
    <property type="entry name" value="Transpeptidase"/>
    <property type="match status" value="1"/>
</dbReference>
<keyword evidence="3" id="KW-0812">Transmembrane</keyword>
<dbReference type="InterPro" id="IPR050515">
    <property type="entry name" value="Beta-lactam/transpept"/>
</dbReference>
<dbReference type="InterPro" id="IPR036138">
    <property type="entry name" value="PBP_dimer_sf"/>
</dbReference>
<dbReference type="Gene3D" id="3.30.450.330">
    <property type="match status" value="1"/>
</dbReference>
<evidence type="ECO:0000259" key="4">
    <source>
        <dbReference type="Pfam" id="PF00905"/>
    </source>
</evidence>
<name>A0A1F4W0K6_UNCKA</name>
<dbReference type="SUPFAM" id="SSF56601">
    <property type="entry name" value="beta-lactamase/transpeptidase-like"/>
    <property type="match status" value="1"/>
</dbReference>
<dbReference type="GO" id="GO:0005886">
    <property type="term" value="C:plasma membrane"/>
    <property type="evidence" value="ECO:0007669"/>
    <property type="project" value="TreeGrafter"/>
</dbReference>
<dbReference type="InterPro" id="IPR005311">
    <property type="entry name" value="PBP_dimer"/>
</dbReference>
<keyword evidence="2 3" id="KW-0472">Membrane</keyword>
<dbReference type="InterPro" id="IPR001460">
    <property type="entry name" value="PCN-bd_Tpept"/>
</dbReference>
<protein>
    <recommendedName>
        <fullName evidence="8">Penicillin-binding protein transpeptidase domain-containing protein</fullName>
    </recommendedName>
</protein>
<feature type="domain" description="Penicillin-binding protein dimerisation" evidence="5">
    <location>
        <begin position="56"/>
        <end position="227"/>
    </location>
</feature>
<evidence type="ECO:0000256" key="3">
    <source>
        <dbReference type="SAM" id="Phobius"/>
    </source>
</evidence>
<accession>A0A1F4W0K6</accession>